<sequence>MARTVSVNVTLQDDPNFIGWYIGPSTTQAMRDRLPWTTSGHYAHGCATSLGSRYCSFATDCSEGFISYGNGKATYCGAACRTMTIFQTSPYGTPSATNIFCADAWSAFSVYRELPVPTTTSTSTSSSVDSTLSTTQSDPRTSLPTPSQTSPSASQTNTSASQTSTSSPSPPESHSSKAWIAGVVVGVIAGLAIIVGLFFFFRRKQKKMQPEKPEEEVFVTSLREFHGAPSELAATNAETRHELAATHAETRHELSAYSSK</sequence>
<evidence type="ECO:0000313" key="8">
    <source>
        <dbReference type="Proteomes" id="UP000019376"/>
    </source>
</evidence>
<keyword evidence="3 6" id="KW-1133">Transmembrane helix</keyword>
<name>S7ZTW6_PENO1</name>
<evidence type="ECO:0000256" key="2">
    <source>
        <dbReference type="ARBA" id="ARBA00022692"/>
    </source>
</evidence>
<comment type="subcellular location">
    <subcellularLocation>
        <location evidence="1">Membrane</location>
        <topology evidence="1">Single-pass membrane protein</topology>
    </subcellularLocation>
</comment>
<evidence type="ECO:0000256" key="6">
    <source>
        <dbReference type="SAM" id="Phobius"/>
    </source>
</evidence>
<protein>
    <submittedName>
        <fullName evidence="7">Uncharacterized protein</fullName>
    </submittedName>
</protein>
<dbReference type="eggNOG" id="ENOG502SVGD">
    <property type="taxonomic scope" value="Eukaryota"/>
</dbReference>
<organism evidence="7 8">
    <name type="scientific">Penicillium oxalicum (strain 114-2 / CGMCC 5302)</name>
    <name type="common">Penicillium decumbens</name>
    <dbReference type="NCBI Taxonomy" id="933388"/>
    <lineage>
        <taxon>Eukaryota</taxon>
        <taxon>Fungi</taxon>
        <taxon>Dikarya</taxon>
        <taxon>Ascomycota</taxon>
        <taxon>Pezizomycotina</taxon>
        <taxon>Eurotiomycetes</taxon>
        <taxon>Eurotiomycetidae</taxon>
        <taxon>Eurotiales</taxon>
        <taxon>Aspergillaceae</taxon>
        <taxon>Penicillium</taxon>
    </lineage>
</organism>
<keyword evidence="8" id="KW-1185">Reference proteome</keyword>
<dbReference type="GO" id="GO:0071944">
    <property type="term" value="C:cell periphery"/>
    <property type="evidence" value="ECO:0007669"/>
    <property type="project" value="UniProtKB-ARBA"/>
</dbReference>
<dbReference type="GO" id="GO:0016020">
    <property type="term" value="C:membrane"/>
    <property type="evidence" value="ECO:0007669"/>
    <property type="project" value="UniProtKB-SubCell"/>
</dbReference>
<dbReference type="Proteomes" id="UP000019376">
    <property type="component" value="Unassembled WGS sequence"/>
</dbReference>
<accession>S7ZTW6</accession>
<dbReference type="STRING" id="933388.S7ZTW6"/>
<keyword evidence="4 6" id="KW-0472">Membrane</keyword>
<feature type="compositionally biased region" description="Low complexity" evidence="5">
    <location>
        <begin position="118"/>
        <end position="167"/>
    </location>
</feature>
<dbReference type="PANTHER" id="PTHR15549">
    <property type="entry name" value="PAIRED IMMUNOGLOBULIN-LIKE TYPE 2 RECEPTOR"/>
    <property type="match status" value="1"/>
</dbReference>
<gene>
    <name evidence="7" type="ORF">PDE_08801</name>
</gene>
<feature type="region of interest" description="Disordered" evidence="5">
    <location>
        <begin position="118"/>
        <end position="175"/>
    </location>
</feature>
<dbReference type="EMBL" id="KB644415">
    <property type="protein sequence ID" value="EPS33839.1"/>
    <property type="molecule type" value="Genomic_DNA"/>
</dbReference>
<evidence type="ECO:0000313" key="7">
    <source>
        <dbReference type="EMBL" id="EPS33839.1"/>
    </source>
</evidence>
<feature type="transmembrane region" description="Helical" evidence="6">
    <location>
        <begin position="178"/>
        <end position="201"/>
    </location>
</feature>
<keyword evidence="2 6" id="KW-0812">Transmembrane</keyword>
<dbReference type="OrthoDB" id="3557178at2759"/>
<dbReference type="InterPro" id="IPR051694">
    <property type="entry name" value="Immunoregulatory_rcpt-like"/>
</dbReference>
<evidence type="ECO:0000256" key="3">
    <source>
        <dbReference type="ARBA" id="ARBA00022989"/>
    </source>
</evidence>
<dbReference type="HOGENOM" id="CLU_084510_0_0_1"/>
<reference evidence="7 8" key="1">
    <citation type="journal article" date="2013" name="PLoS ONE">
        <title>Genomic and secretomic analyses reveal unique features of the lignocellulolytic enzyme system of Penicillium decumbens.</title>
        <authorList>
            <person name="Liu G."/>
            <person name="Zhang L."/>
            <person name="Wei X."/>
            <person name="Zou G."/>
            <person name="Qin Y."/>
            <person name="Ma L."/>
            <person name="Li J."/>
            <person name="Zheng H."/>
            <person name="Wang S."/>
            <person name="Wang C."/>
            <person name="Xun L."/>
            <person name="Zhao G.-P."/>
            <person name="Zhou Z."/>
            <person name="Qu Y."/>
        </authorList>
    </citation>
    <scope>NUCLEOTIDE SEQUENCE [LARGE SCALE GENOMIC DNA]</scope>
    <source>
        <strain evidence="8">114-2 / CGMCC 5302</strain>
    </source>
</reference>
<evidence type="ECO:0000256" key="4">
    <source>
        <dbReference type="ARBA" id="ARBA00023136"/>
    </source>
</evidence>
<dbReference type="PANTHER" id="PTHR15549:SF33">
    <property type="entry name" value="MEMBRANE PROTEIN WSC4, PUTATIVE (AFU_ORTHOLOGUE AFUA_5G09020)-RELATED"/>
    <property type="match status" value="1"/>
</dbReference>
<evidence type="ECO:0000256" key="1">
    <source>
        <dbReference type="ARBA" id="ARBA00004167"/>
    </source>
</evidence>
<proteinExistence type="predicted"/>
<dbReference type="CDD" id="cd12087">
    <property type="entry name" value="TM_EGFR-like"/>
    <property type="match status" value="1"/>
</dbReference>
<dbReference type="AlphaFoldDB" id="S7ZTW6"/>
<evidence type="ECO:0000256" key="5">
    <source>
        <dbReference type="SAM" id="MobiDB-lite"/>
    </source>
</evidence>